<dbReference type="OrthoDB" id="413079at2759"/>
<feature type="transmembrane region" description="Helical" evidence="7">
    <location>
        <begin position="242"/>
        <end position="259"/>
    </location>
</feature>
<dbReference type="GO" id="GO:0016020">
    <property type="term" value="C:membrane"/>
    <property type="evidence" value="ECO:0007669"/>
    <property type="project" value="TreeGrafter"/>
</dbReference>
<reference evidence="10" key="1">
    <citation type="journal article" date="2016" name="Genome Announc.">
        <title>Genome sequences of three species of Hanseniaspora isolated from spontaneous wine fermentations.</title>
        <authorList>
            <person name="Sternes P.R."/>
            <person name="Lee D."/>
            <person name="Kutyna D.R."/>
            <person name="Borneman A.R."/>
        </authorList>
    </citation>
    <scope>NUCLEOTIDE SEQUENCE [LARGE SCALE GENOMIC DNA]</scope>
    <source>
        <strain evidence="10">AWRI3579</strain>
    </source>
</reference>
<proteinExistence type="inferred from homology"/>
<dbReference type="InterPro" id="IPR036259">
    <property type="entry name" value="MFS_trans_sf"/>
</dbReference>
<dbReference type="Pfam" id="PF07690">
    <property type="entry name" value="MFS_1"/>
    <property type="match status" value="1"/>
</dbReference>
<dbReference type="GO" id="GO:0012505">
    <property type="term" value="C:endomembrane system"/>
    <property type="evidence" value="ECO:0007669"/>
    <property type="project" value="UniProtKB-SubCell"/>
</dbReference>
<feature type="transmembrane region" description="Helical" evidence="7">
    <location>
        <begin position="271"/>
        <end position="289"/>
    </location>
</feature>
<comment type="similarity">
    <text evidence="2">Belongs to the major facilitator superfamily.</text>
</comment>
<feature type="transmembrane region" description="Helical" evidence="7">
    <location>
        <begin position="344"/>
        <end position="370"/>
    </location>
</feature>
<dbReference type="InParanoid" id="A0A1E5R5F9"/>
<feature type="transmembrane region" description="Helical" evidence="7">
    <location>
        <begin position="382"/>
        <end position="403"/>
    </location>
</feature>
<dbReference type="STRING" id="56408.A0A1E5R5F9"/>
<evidence type="ECO:0000256" key="4">
    <source>
        <dbReference type="ARBA" id="ARBA00022692"/>
    </source>
</evidence>
<feature type="transmembrane region" description="Helical" evidence="7">
    <location>
        <begin position="114"/>
        <end position="132"/>
    </location>
</feature>
<evidence type="ECO:0000256" key="5">
    <source>
        <dbReference type="ARBA" id="ARBA00022989"/>
    </source>
</evidence>
<feature type="transmembrane region" description="Helical" evidence="7">
    <location>
        <begin position="183"/>
        <end position="199"/>
    </location>
</feature>
<feature type="transmembrane region" description="Helical" evidence="7">
    <location>
        <begin position="152"/>
        <end position="171"/>
    </location>
</feature>
<evidence type="ECO:0000259" key="8">
    <source>
        <dbReference type="PROSITE" id="PS50850"/>
    </source>
</evidence>
<dbReference type="InterPro" id="IPR020846">
    <property type="entry name" value="MFS_dom"/>
</dbReference>
<dbReference type="Gene3D" id="1.20.1250.20">
    <property type="entry name" value="MFS general substrate transporter like domains"/>
    <property type="match status" value="2"/>
</dbReference>
<dbReference type="Proteomes" id="UP000095728">
    <property type="component" value="Unassembled WGS sequence"/>
</dbReference>
<evidence type="ECO:0000256" key="6">
    <source>
        <dbReference type="ARBA" id="ARBA00023136"/>
    </source>
</evidence>
<organism evidence="9 10">
    <name type="scientific">Hanseniaspora osmophila</name>
    <dbReference type="NCBI Taxonomy" id="56408"/>
    <lineage>
        <taxon>Eukaryota</taxon>
        <taxon>Fungi</taxon>
        <taxon>Dikarya</taxon>
        <taxon>Ascomycota</taxon>
        <taxon>Saccharomycotina</taxon>
        <taxon>Saccharomycetes</taxon>
        <taxon>Saccharomycodales</taxon>
        <taxon>Saccharomycodaceae</taxon>
        <taxon>Hanseniaspora</taxon>
    </lineage>
</organism>
<evidence type="ECO:0000313" key="10">
    <source>
        <dbReference type="Proteomes" id="UP000095728"/>
    </source>
</evidence>
<dbReference type="PANTHER" id="PTHR23514:SF3">
    <property type="entry name" value="BYPASS OF STOP CODON PROTEIN 6"/>
    <property type="match status" value="1"/>
</dbReference>
<dbReference type="PANTHER" id="PTHR23514">
    <property type="entry name" value="BYPASS OF STOP CODON PROTEIN 6"/>
    <property type="match status" value="1"/>
</dbReference>
<feature type="transmembrane region" description="Helical" evidence="7">
    <location>
        <begin position="479"/>
        <end position="501"/>
    </location>
</feature>
<dbReference type="PROSITE" id="PS50850">
    <property type="entry name" value="MFS"/>
    <property type="match status" value="1"/>
</dbReference>
<keyword evidence="4 7" id="KW-0812">Transmembrane</keyword>
<accession>A0A1E5R5F9</accession>
<gene>
    <name evidence="9" type="ORF">AWRI3579_g3821</name>
</gene>
<dbReference type="AlphaFoldDB" id="A0A1E5R5F9"/>
<evidence type="ECO:0000313" key="9">
    <source>
        <dbReference type="EMBL" id="OEJ82145.1"/>
    </source>
</evidence>
<keyword evidence="6 7" id="KW-0472">Membrane</keyword>
<evidence type="ECO:0000256" key="1">
    <source>
        <dbReference type="ARBA" id="ARBA00004127"/>
    </source>
</evidence>
<sequence>MSHDDRPHNDLIEAHSQAPTLVGTPVSEKSLSFMDDSDARVLVPVDSTQKVNAFEHTREVYAEDDRVGSPVPLDVDIIDVPYSSNECYTTDYYLDGETPRQVVLYPLDYEKCKLIYLQVVSCVVMFTIFGMNDQTTGSLMPLLTKHYQVSELSVSYIFIMQVLGYTISALVNGKVHKMVGRRGVFLGSGALFIVFIGILSLKPYFPIYCFCFFPIGLGIGLMDSTANVLFGNFVKSKNEIMGIVHGTYGVASIVTPLVATHYDETNWNKIFYLPLAASIIGTLMSFVAFRHESGAKYNYLVEKSSLQNLQTDLGETGVGSTTTEDDDMFNGNDSISNLIRQPIIILYASYVFFYQGTQAAVGTWLFTYLLKVKDGAPKQMSWIISGFWGGLTLGRFALGPITSRCFKNEYTANKAYGVVSILSFCGMFLLSFFPFTYKFFAIIFAIFTGGAGFGLAALFPNVNVVMMEILPEKYQVESVGISISLGISGTAVIPWVCGLFVHHLGYSILPFLYVVSILGLQGIWLLYPKMIKTSKAKEVF</sequence>
<comment type="subcellular location">
    <subcellularLocation>
        <location evidence="1">Endomembrane system</location>
        <topology evidence="1">Multi-pass membrane protein</topology>
    </subcellularLocation>
</comment>
<keyword evidence="5 7" id="KW-1133">Transmembrane helix</keyword>
<protein>
    <submittedName>
        <fullName evidence="9">Bypass of stop codon protein 6</fullName>
    </submittedName>
</protein>
<feature type="transmembrane region" description="Helical" evidence="7">
    <location>
        <begin position="415"/>
        <end position="433"/>
    </location>
</feature>
<dbReference type="SUPFAM" id="SSF103473">
    <property type="entry name" value="MFS general substrate transporter"/>
    <property type="match status" value="1"/>
</dbReference>
<feature type="transmembrane region" description="Helical" evidence="7">
    <location>
        <begin position="507"/>
        <end position="527"/>
    </location>
</feature>
<dbReference type="InterPro" id="IPR051788">
    <property type="entry name" value="MFS_Transporter"/>
</dbReference>
<feature type="domain" description="Major facilitator superfamily (MFS) profile" evidence="8">
    <location>
        <begin position="118"/>
        <end position="531"/>
    </location>
</feature>
<name>A0A1E5R5F9_9ASCO</name>
<dbReference type="EMBL" id="LPNM01000010">
    <property type="protein sequence ID" value="OEJ82145.1"/>
    <property type="molecule type" value="Genomic_DNA"/>
</dbReference>
<evidence type="ECO:0000256" key="2">
    <source>
        <dbReference type="ARBA" id="ARBA00008335"/>
    </source>
</evidence>
<feature type="transmembrane region" description="Helical" evidence="7">
    <location>
        <begin position="205"/>
        <end position="230"/>
    </location>
</feature>
<dbReference type="GO" id="GO:0022857">
    <property type="term" value="F:transmembrane transporter activity"/>
    <property type="evidence" value="ECO:0007669"/>
    <property type="project" value="InterPro"/>
</dbReference>
<feature type="transmembrane region" description="Helical" evidence="7">
    <location>
        <begin position="439"/>
        <end position="459"/>
    </location>
</feature>
<keyword evidence="3" id="KW-0813">Transport</keyword>
<keyword evidence="10" id="KW-1185">Reference proteome</keyword>
<evidence type="ECO:0000256" key="7">
    <source>
        <dbReference type="SAM" id="Phobius"/>
    </source>
</evidence>
<comment type="caution">
    <text evidence="9">The sequence shown here is derived from an EMBL/GenBank/DDBJ whole genome shotgun (WGS) entry which is preliminary data.</text>
</comment>
<dbReference type="InterPro" id="IPR011701">
    <property type="entry name" value="MFS"/>
</dbReference>
<evidence type="ECO:0000256" key="3">
    <source>
        <dbReference type="ARBA" id="ARBA00022448"/>
    </source>
</evidence>